<dbReference type="EMBL" id="JAIQCJ010002304">
    <property type="protein sequence ID" value="KAJ8777532.1"/>
    <property type="molecule type" value="Genomic_DNA"/>
</dbReference>
<dbReference type="InterPro" id="IPR002919">
    <property type="entry name" value="TIL_dom"/>
</dbReference>
<dbReference type="Proteomes" id="UP001159641">
    <property type="component" value="Unassembled WGS sequence"/>
</dbReference>
<comment type="subcellular location">
    <subcellularLocation>
        <location evidence="1">Cell membrane</location>
    </subcellularLocation>
</comment>
<dbReference type="Pfam" id="PF00094">
    <property type="entry name" value="VWD"/>
    <property type="match status" value="1"/>
</dbReference>
<dbReference type="InterPro" id="IPR025615">
    <property type="entry name" value="TILa_dom"/>
</dbReference>
<evidence type="ECO:0000313" key="6">
    <source>
        <dbReference type="Proteomes" id="UP001159641"/>
    </source>
</evidence>
<protein>
    <recommendedName>
        <fullName evidence="4">VWFD domain-containing protein</fullName>
    </recommendedName>
</protein>
<dbReference type="InterPro" id="IPR001007">
    <property type="entry name" value="VWF_dom"/>
</dbReference>
<dbReference type="Gene3D" id="2.10.25.10">
    <property type="entry name" value="Laminin"/>
    <property type="match status" value="1"/>
</dbReference>
<keyword evidence="2" id="KW-1003">Cell membrane</keyword>
<dbReference type="AlphaFoldDB" id="A0AB34GEL0"/>
<evidence type="ECO:0000256" key="2">
    <source>
        <dbReference type="ARBA" id="ARBA00022475"/>
    </source>
</evidence>
<keyword evidence="2" id="KW-0472">Membrane</keyword>
<dbReference type="GO" id="GO:0005886">
    <property type="term" value="C:plasma membrane"/>
    <property type="evidence" value="ECO:0007669"/>
    <property type="project" value="UniProtKB-SubCell"/>
</dbReference>
<proteinExistence type="predicted"/>
<dbReference type="Pfam" id="PF12714">
    <property type="entry name" value="TILa"/>
    <property type="match status" value="1"/>
</dbReference>
<dbReference type="PANTHER" id="PTHR46160">
    <property type="entry name" value="ALPHA-TECTORIN-RELATED"/>
    <property type="match status" value="1"/>
</dbReference>
<comment type="caution">
    <text evidence="5">The sequence shown here is derived from an EMBL/GenBank/DDBJ whole genome shotgun (WGS) entry which is preliminary data.</text>
</comment>
<organism evidence="5 6">
    <name type="scientific">Eschrichtius robustus</name>
    <name type="common">California gray whale</name>
    <name type="synonym">Eschrichtius gibbosus</name>
    <dbReference type="NCBI Taxonomy" id="9764"/>
    <lineage>
        <taxon>Eukaryota</taxon>
        <taxon>Metazoa</taxon>
        <taxon>Chordata</taxon>
        <taxon>Craniata</taxon>
        <taxon>Vertebrata</taxon>
        <taxon>Euteleostomi</taxon>
        <taxon>Mammalia</taxon>
        <taxon>Eutheria</taxon>
        <taxon>Laurasiatheria</taxon>
        <taxon>Artiodactyla</taxon>
        <taxon>Whippomorpha</taxon>
        <taxon>Cetacea</taxon>
        <taxon>Mysticeti</taxon>
        <taxon>Eschrichtiidae</taxon>
        <taxon>Eschrichtius</taxon>
    </lineage>
</organism>
<keyword evidence="6" id="KW-1185">Reference proteome</keyword>
<keyword evidence="3" id="KW-1015">Disulfide bond</keyword>
<evidence type="ECO:0000256" key="3">
    <source>
        <dbReference type="ARBA" id="ARBA00023157"/>
    </source>
</evidence>
<accession>A0AB34GEL0</accession>
<reference evidence="5 6" key="1">
    <citation type="submission" date="2022-11" db="EMBL/GenBank/DDBJ databases">
        <title>Whole genome sequence of Eschrichtius robustus ER-17-0199.</title>
        <authorList>
            <person name="Bruniche-Olsen A."/>
            <person name="Black A.N."/>
            <person name="Fields C.J."/>
            <person name="Walden K."/>
            <person name="Dewoody J.A."/>
        </authorList>
    </citation>
    <scope>NUCLEOTIDE SEQUENCE [LARGE SCALE GENOMIC DNA]</scope>
    <source>
        <strain evidence="5">ER-17-0199</strain>
        <tissue evidence="5">Blubber</tissue>
    </source>
</reference>
<feature type="domain" description="VWFD" evidence="4">
    <location>
        <begin position="126"/>
        <end position="316"/>
    </location>
</feature>
<gene>
    <name evidence="5" type="ORF">J1605_014422</name>
</gene>
<dbReference type="FunFam" id="2.10.25.10:FF:000055">
    <property type="entry name" value="alpha-tectorin isoform X1"/>
    <property type="match status" value="1"/>
</dbReference>
<dbReference type="InterPro" id="IPR001846">
    <property type="entry name" value="VWF_type-D"/>
</dbReference>
<name>A0AB34GEL0_ESCRO</name>
<dbReference type="InterPro" id="IPR036084">
    <property type="entry name" value="Ser_inhib-like_sf"/>
</dbReference>
<evidence type="ECO:0000313" key="5">
    <source>
        <dbReference type="EMBL" id="KAJ8777532.1"/>
    </source>
</evidence>
<dbReference type="Pfam" id="PF01826">
    <property type="entry name" value="TIL"/>
    <property type="match status" value="1"/>
</dbReference>
<dbReference type="PROSITE" id="PS51233">
    <property type="entry name" value="VWFD"/>
    <property type="match status" value="1"/>
</dbReference>
<dbReference type="PANTHER" id="PTHR46160:SF7">
    <property type="entry name" value="VWFD DOMAIN-CONTAINING PROTEIN"/>
    <property type="match status" value="1"/>
</dbReference>
<dbReference type="CDD" id="cd19941">
    <property type="entry name" value="TIL"/>
    <property type="match status" value="1"/>
</dbReference>
<evidence type="ECO:0000259" key="4">
    <source>
        <dbReference type="PROSITE" id="PS51233"/>
    </source>
</evidence>
<evidence type="ECO:0000256" key="1">
    <source>
        <dbReference type="ARBA" id="ARBA00004236"/>
    </source>
</evidence>
<dbReference type="SUPFAM" id="SSF57567">
    <property type="entry name" value="Serine protease inhibitors"/>
    <property type="match status" value="1"/>
</dbReference>
<dbReference type="InterPro" id="IPR052749">
    <property type="entry name" value="Alpha-tectorin"/>
</dbReference>
<sequence>MLMAALPAALSCPPHSHYEACSYGCPLSCGDLPVPGGCGFDCKEGCVCDEGFVLNGESCVPLPSCGCVYQGTYHPPGQTFHPGSGCNSLCRCEEGGLVSCEPSSCGPHEACKPSGGVLGCVAVGSATCQASGDPHYTTFDGRRFDFMGTCVYTLARTCGTRPGLAQFAVLQENVAWGNGKVSVTRAITVQVANFTLRLEQRQRKVTVRAGVGREGKGPGLEGDLWVEHVQHSGQGQGAQSSELMWEAWGPQGEEVPVRGYSAEPRREEALGTETFSHVAQSPPPCPLIIPSGHLSHPFHSIFPSLLVPAFIRVLLH</sequence>
<dbReference type="SMART" id="SM00216">
    <property type="entry name" value="VWD"/>
    <property type="match status" value="1"/>
</dbReference>
<dbReference type="SMART" id="SM00215">
    <property type="entry name" value="VWC_out"/>
    <property type="match status" value="1"/>
</dbReference>